<gene>
    <name evidence="1" type="ORF">M9H77_23017</name>
</gene>
<dbReference type="EMBL" id="CM044705">
    <property type="protein sequence ID" value="KAI5663694.1"/>
    <property type="molecule type" value="Genomic_DNA"/>
</dbReference>
<comment type="caution">
    <text evidence="1">The sequence shown here is derived from an EMBL/GenBank/DDBJ whole genome shotgun (WGS) entry which is preliminary data.</text>
</comment>
<dbReference type="Proteomes" id="UP001060085">
    <property type="component" value="Linkage Group LG05"/>
</dbReference>
<protein>
    <submittedName>
        <fullName evidence="1">Uncharacterized protein</fullName>
    </submittedName>
</protein>
<organism evidence="1 2">
    <name type="scientific">Catharanthus roseus</name>
    <name type="common">Madagascar periwinkle</name>
    <name type="synonym">Vinca rosea</name>
    <dbReference type="NCBI Taxonomy" id="4058"/>
    <lineage>
        <taxon>Eukaryota</taxon>
        <taxon>Viridiplantae</taxon>
        <taxon>Streptophyta</taxon>
        <taxon>Embryophyta</taxon>
        <taxon>Tracheophyta</taxon>
        <taxon>Spermatophyta</taxon>
        <taxon>Magnoliopsida</taxon>
        <taxon>eudicotyledons</taxon>
        <taxon>Gunneridae</taxon>
        <taxon>Pentapetalae</taxon>
        <taxon>asterids</taxon>
        <taxon>lamiids</taxon>
        <taxon>Gentianales</taxon>
        <taxon>Apocynaceae</taxon>
        <taxon>Rauvolfioideae</taxon>
        <taxon>Vinceae</taxon>
        <taxon>Catharanthinae</taxon>
        <taxon>Catharanthus</taxon>
    </lineage>
</organism>
<sequence>MSGGNGDIQNVVQDIEALRDSIDAQEAAIRTLEVNLDQQFRRLDQYFDEMINRFDVLGLLISKTRLLVIIPIKTDLLGEAVIRDLHGGGLAGYLGRDKTIAAVMERFYWPHLRRDVNKIVQRCYVCQTAKGHSQNTRHLGGCVDGFCSWLTSYSEGKVHDAQSIAKLYFEQVVHLHGVPKSITSNCDSNTAHPQTDGQTEVNNRSLGNLIRSIVGDQPRKWDATLAQAAFAYNSSVHRTTEAVRKKIEESNAKYKQAADKHRKEKLFAVDIMGISKTFNVVDIFPFYPDDEPLYPENSRTSFSQVGENDVEVVAEEFMTN</sequence>
<proteinExistence type="predicted"/>
<reference evidence="2" key="1">
    <citation type="journal article" date="2023" name="Nat. Plants">
        <title>Single-cell RNA sequencing provides a high-resolution roadmap for understanding the multicellular compartmentation of specialized metabolism.</title>
        <authorList>
            <person name="Sun S."/>
            <person name="Shen X."/>
            <person name="Li Y."/>
            <person name="Li Y."/>
            <person name="Wang S."/>
            <person name="Li R."/>
            <person name="Zhang H."/>
            <person name="Shen G."/>
            <person name="Guo B."/>
            <person name="Wei J."/>
            <person name="Xu J."/>
            <person name="St-Pierre B."/>
            <person name="Chen S."/>
            <person name="Sun C."/>
        </authorList>
    </citation>
    <scope>NUCLEOTIDE SEQUENCE [LARGE SCALE GENOMIC DNA]</scope>
</reference>
<evidence type="ECO:0000313" key="1">
    <source>
        <dbReference type="EMBL" id="KAI5663694.1"/>
    </source>
</evidence>
<evidence type="ECO:0000313" key="2">
    <source>
        <dbReference type="Proteomes" id="UP001060085"/>
    </source>
</evidence>
<name>A0ACC0AT13_CATRO</name>
<accession>A0ACC0AT13</accession>
<keyword evidence="2" id="KW-1185">Reference proteome</keyword>